<evidence type="ECO:0000259" key="2">
    <source>
        <dbReference type="Pfam" id="PF00535"/>
    </source>
</evidence>
<evidence type="ECO:0000313" key="4">
    <source>
        <dbReference type="Proteomes" id="UP001519328"/>
    </source>
</evidence>
<feature type="domain" description="Glycosyltransferase 2-like" evidence="2">
    <location>
        <begin position="11"/>
        <end position="130"/>
    </location>
</feature>
<dbReference type="Gene3D" id="3.90.550.10">
    <property type="entry name" value="Spore Coat Polysaccharide Biosynthesis Protein SpsA, Chain A"/>
    <property type="match status" value="1"/>
</dbReference>
<reference evidence="3 4" key="1">
    <citation type="submission" date="2021-03" db="EMBL/GenBank/DDBJ databases">
        <title>Genomic Encyclopedia of Type Strains, Phase IV (KMG-IV): sequencing the most valuable type-strain genomes for metagenomic binning, comparative biology and taxonomic classification.</title>
        <authorList>
            <person name="Goeker M."/>
        </authorList>
    </citation>
    <scope>NUCLEOTIDE SEQUENCE [LARGE SCALE GENOMIC DNA]</scope>
    <source>
        <strain evidence="3 4">DSM 21085</strain>
    </source>
</reference>
<sequence>MANHKGKPLVSIITVCFNSKSTIEDTIKSVINQTYDNIEYIIVDGGSTDGTIDIITKYKQYISNLVVEPDDGIYDAMNKGIEISSGELIGIINSDDWYESNAVKYAVTSFLLNKHSVIYGLLRMYNKNGEMFMVKGHTHFALNTRMIQHPTCFVPREIYMEFGKFNLEYKISADYELMNRLLNKGVEFQFVEKVISNFRFGGASINITGPMESLKIQYRCGYINYSAYLVKLLGIKVVYTVKNIIKGNIS</sequence>
<dbReference type="PANTHER" id="PTHR22916:SF3">
    <property type="entry name" value="UDP-GLCNAC:BETAGAL BETA-1,3-N-ACETYLGLUCOSAMINYLTRANSFERASE-LIKE PROTEIN 1"/>
    <property type="match status" value="1"/>
</dbReference>
<dbReference type="SUPFAM" id="SSF53448">
    <property type="entry name" value="Nucleotide-diphospho-sugar transferases"/>
    <property type="match status" value="1"/>
</dbReference>
<dbReference type="EMBL" id="JAGGKK010000024">
    <property type="protein sequence ID" value="MBP1950561.1"/>
    <property type="molecule type" value="Genomic_DNA"/>
</dbReference>
<proteinExistence type="inferred from homology"/>
<protein>
    <submittedName>
        <fullName evidence="3">Glycosyltransferase involved in cell wall biosynthesis</fullName>
    </submittedName>
</protein>
<dbReference type="Proteomes" id="UP001519328">
    <property type="component" value="Unassembled WGS sequence"/>
</dbReference>
<dbReference type="RefSeq" id="WP_209482033.1">
    <property type="nucleotide sequence ID" value="NZ_JAGGKK010000024.1"/>
</dbReference>
<comment type="caution">
    <text evidence="3">The sequence shown here is derived from an EMBL/GenBank/DDBJ whole genome shotgun (WGS) entry which is preliminary data.</text>
</comment>
<dbReference type="PANTHER" id="PTHR22916">
    <property type="entry name" value="GLYCOSYLTRANSFERASE"/>
    <property type="match status" value="1"/>
</dbReference>
<comment type="similarity">
    <text evidence="1">Belongs to the glycosyltransferase 2 family.</text>
</comment>
<dbReference type="Pfam" id="PF00535">
    <property type="entry name" value="Glycos_transf_2"/>
    <property type="match status" value="1"/>
</dbReference>
<accession>A0ABS4HI08</accession>
<name>A0ABS4HI08_9BACI</name>
<keyword evidence="4" id="KW-1185">Reference proteome</keyword>
<dbReference type="InterPro" id="IPR029044">
    <property type="entry name" value="Nucleotide-diphossugar_trans"/>
</dbReference>
<dbReference type="InterPro" id="IPR001173">
    <property type="entry name" value="Glyco_trans_2-like"/>
</dbReference>
<evidence type="ECO:0000256" key="1">
    <source>
        <dbReference type="ARBA" id="ARBA00006739"/>
    </source>
</evidence>
<evidence type="ECO:0000313" key="3">
    <source>
        <dbReference type="EMBL" id="MBP1950561.1"/>
    </source>
</evidence>
<gene>
    <name evidence="3" type="ORF">J2Z82_003521</name>
</gene>
<dbReference type="CDD" id="cd06433">
    <property type="entry name" value="GT_2_WfgS_like"/>
    <property type="match status" value="1"/>
</dbReference>
<organism evidence="3 4">
    <name type="scientific">Virgibacillus litoralis</name>
    <dbReference type="NCBI Taxonomy" id="578221"/>
    <lineage>
        <taxon>Bacteria</taxon>
        <taxon>Bacillati</taxon>
        <taxon>Bacillota</taxon>
        <taxon>Bacilli</taxon>
        <taxon>Bacillales</taxon>
        <taxon>Bacillaceae</taxon>
        <taxon>Virgibacillus</taxon>
    </lineage>
</organism>